<dbReference type="EMBL" id="JARAKF010000001">
    <property type="protein sequence ID" value="MDU8998212.1"/>
    <property type="molecule type" value="Genomic_DNA"/>
</dbReference>
<keyword evidence="3" id="KW-1185">Reference proteome</keyword>
<proteinExistence type="predicted"/>
<comment type="caution">
    <text evidence="2">The sequence shown here is derived from an EMBL/GenBank/DDBJ whole genome shotgun (WGS) entry which is preliminary data.</text>
</comment>
<dbReference type="RefSeq" id="WP_316735022.1">
    <property type="nucleotide sequence ID" value="NZ_JARAKF010000001.1"/>
</dbReference>
<evidence type="ECO:0000259" key="1">
    <source>
        <dbReference type="Pfam" id="PF04149"/>
    </source>
</evidence>
<sequence>MIWTKSTYTDSTSCVEWARPAGSVLVRDSKRPAGARVPLAEGSWQGFVDWVKDAPA</sequence>
<protein>
    <submittedName>
        <fullName evidence="2">DUF397 domain-containing protein</fullName>
    </submittedName>
</protein>
<accession>A0ABU3UWC8</accession>
<dbReference type="Pfam" id="PF04149">
    <property type="entry name" value="DUF397"/>
    <property type="match status" value="1"/>
</dbReference>
<organism evidence="2 3">
    <name type="scientific">Streptomyces mirabilis</name>
    <dbReference type="NCBI Taxonomy" id="68239"/>
    <lineage>
        <taxon>Bacteria</taxon>
        <taxon>Bacillati</taxon>
        <taxon>Actinomycetota</taxon>
        <taxon>Actinomycetes</taxon>
        <taxon>Kitasatosporales</taxon>
        <taxon>Streptomycetaceae</taxon>
        <taxon>Streptomyces</taxon>
    </lineage>
</organism>
<gene>
    <name evidence="2" type="ORF">PU648_38830</name>
</gene>
<evidence type="ECO:0000313" key="3">
    <source>
        <dbReference type="Proteomes" id="UP001257627"/>
    </source>
</evidence>
<name>A0ABU3UWC8_9ACTN</name>
<dbReference type="Proteomes" id="UP001257627">
    <property type="component" value="Unassembled WGS sequence"/>
</dbReference>
<evidence type="ECO:0000313" key="2">
    <source>
        <dbReference type="EMBL" id="MDU8998212.1"/>
    </source>
</evidence>
<feature type="domain" description="DUF397" evidence="1">
    <location>
        <begin position="3"/>
        <end position="52"/>
    </location>
</feature>
<dbReference type="InterPro" id="IPR007278">
    <property type="entry name" value="DUF397"/>
</dbReference>
<reference evidence="2 3" key="1">
    <citation type="submission" date="2023-02" db="EMBL/GenBank/DDBJ databases">
        <authorList>
            <person name="Maleckis M."/>
        </authorList>
    </citation>
    <scope>NUCLEOTIDE SEQUENCE [LARGE SCALE GENOMIC DNA]</scope>
    <source>
        <strain evidence="2 3">P8-A2</strain>
    </source>
</reference>